<feature type="compositionally biased region" description="Basic and acidic residues" evidence="1">
    <location>
        <begin position="2410"/>
        <end position="2421"/>
    </location>
</feature>
<feature type="region of interest" description="Disordered" evidence="1">
    <location>
        <begin position="1"/>
        <end position="35"/>
    </location>
</feature>
<feature type="region of interest" description="Disordered" evidence="1">
    <location>
        <begin position="522"/>
        <end position="658"/>
    </location>
</feature>
<reference evidence="2 3" key="1">
    <citation type="journal article" date="2018" name="Sci. Rep.">
        <title>Genomic signatures of local adaptation to the degree of environmental predictability in rotifers.</title>
        <authorList>
            <person name="Franch-Gras L."/>
            <person name="Hahn C."/>
            <person name="Garcia-Roger E.M."/>
            <person name="Carmona M.J."/>
            <person name="Serra M."/>
            <person name="Gomez A."/>
        </authorList>
    </citation>
    <scope>NUCLEOTIDE SEQUENCE [LARGE SCALE GENOMIC DNA]</scope>
    <source>
        <strain evidence="2">HYR1</strain>
    </source>
</reference>
<feature type="compositionally biased region" description="Polar residues" evidence="1">
    <location>
        <begin position="596"/>
        <end position="610"/>
    </location>
</feature>
<feature type="region of interest" description="Disordered" evidence="1">
    <location>
        <begin position="2183"/>
        <end position="2204"/>
    </location>
</feature>
<feature type="region of interest" description="Disordered" evidence="1">
    <location>
        <begin position="2400"/>
        <end position="2424"/>
    </location>
</feature>
<feature type="region of interest" description="Disordered" evidence="1">
    <location>
        <begin position="1280"/>
        <end position="1309"/>
    </location>
</feature>
<feature type="compositionally biased region" description="Basic and acidic residues" evidence="1">
    <location>
        <begin position="531"/>
        <end position="553"/>
    </location>
</feature>
<dbReference type="OrthoDB" id="10072018at2759"/>
<sequence length="2554" mass="285339">MSFESGKPGTAIPSSFSSPEFAGPGAHDASVMSTDSTMDSIATNVSSSITESRIVKSANSNTHDSGFGDSLAEDASLAGRKLVARAEHSITVSGPVDISLVTRIEGRDKARLKSVEEDMDVKQTDDQVITIVKTTKLTTKVERVNKKKRKNSKKSRDSKSSEADSGDDTNNNQSESLVYQVDINKSTEELVYETPAAKRKLELKADSPVSPSKHFKPAAAKQYTVHKYELLSAQEKERVLYMKEKCVDMVIGRVVGLEKAENVREMVSRSLDLLRHDRIESFDKLAQEMGREYNAANGSVFNGQMKKLIVDEKILMDMELDKSGGPCEELIEFGMEKERGANFDLISANLIKVKESESSDEAGSREMREEVNEKCGTPPSTPQNELGCGDGAPLIADDLNRQILKSGALEPTSVQTPTRPKRSSTLSSCFTCAGVLKLSDDESRPQQQMDRKKVVETRPHGLEVAAASSPSAHTIVHTTLITHDLDKRPTQPNSVDSVDQAHKLGQEKFIALDTDDSVSVAQKNQENDTENVEHVEEKISEDKCDIGEEREQVDGGEVVQESEVVGEEVEQASKSEVPAKKSKNKKKKKKKKNKSLVNGDQSEINENVEQVQHETTPEDDAESKKDQKDLEEPVDEQNEDLENKVNEQQSNEINNVHQKESIEEVVEIKVDIEPRENEIKDPLDQVNGQDLTKHTDTQLEVDCQRETNIQVIETLRVITERVIQESQPAKPPQDHQVDHQVDQQIEIVKEKLCSDNDVELYKPAIVQQNDPVVLPEPTQKVMSLTVDNVQVETSSSEPAAVVKEAESEEDGSKISCFSCRGKKAAKKSKGPKQPIKTAPAPATTEFLPAKNQPIIEPRPVDVSFFVGLDNTDNKLDSQSLSSGYKKQTAQAKEEIESSIVPNITPSLIGSTSIEQPGTIGVDTEVKIENDAEMETKKDVVVEVIYESKQEEPNENLDQVQMEDLATKPNDQILEGEADDEPIVIEIEKVDEVKHLNEGVEEQRTLSDDPVVLPDPSERPIAEIVEATPLIQPSSSSSSQPIEQTPKLSAKKNNLACCGGKKRKSKKSKKTSKIDLPIVKILAPKQKQSDAIKVEEKTQPEQTAEAIDSHELARVQKAPPKDWAKGLDRTQSTELIRREPQVSDVKITDNLGEQLTNVTIEVAPNVDMQEIYITKSESVKISEPELVQTVDDARTTPVDAGHEDIEVQILPTGQVEDRVISEEMGAHGDVESDAKVETKELSVKTNLTFESPGAIIRINREADHAVIPDHTKDRVIESVVDESEAKEQTATDSHSSKATGKKSKNKKTKRTSRIDLPLINILVPKQDKTPVEQVEPNRTPNNVRIEQSVTKVVNLGNDLDTKLVEKDTTIDINIPSECELKNVDINLKIDTAETKQLPEINIAVSQYTEHTELSENVQTQTGNEMEQELIDSQHPEIFESTEQIKDSKVEEKMEQIDVILPPLDITLPDHEIEQAKQPKTEDKHKEKNIDVILPPLDITVPDIKKIDHEIEQAKEPEIEDEDREEKIDVIVPPLDITVPDIKRIDHEIEQAKEPENKVENKEEKIDVILPPLDFSVPDIKKLAHEPDVVVLPEVDLSGRVQQIEKIEQPLESSEIKVVESKKSKKKKNRTSKIDLPLVDIFSVKEAEKQSAKTDTNIYVDMPVVDLVHGSDTTRTKNKKEPVSCFACRSKKSKKNKQKLQPEKSTKQIPKIVEPVENEQEINEAIEVVGKNIDQAETSNLTDIIKEAEKINEINVKPLIVIDYNETTHLQTKEDVTKKDVEQVQHETHPENDAETKDDQKDLEEPVDEQNEDLENKVNEQQSNEINNAHQKESIEEVAEIMVDIEPRENEIKDPLDQENGQDLTKYTDTQLEVDCQRETNIQVIETLRVITERVIQESQPAKPPQDHQVDQHIDQQIEIVKEKLCADNDAELYKPAIVQQNDPVVLPEPRQKVMSLTVDNVQVETSSNEPAAVVKEAESEEDGSKISCFSCRGKKAAKKSKGPKQPLTKPDEPRAENVPTGINLTPQIKSVNLDLFKGLDKPSSLSEMEKAIDYSDLSVVPRTTIVEKQNEENAQQVPQSIQIELPSDLTSAIDLPPSTPTKDQIAQVKSEMEQMLEPAPVPQTQIPTIKINQTFDSIDSPPLDLATPPKKPPRGHLDTSVLDEPEHPVDQTTKMNVKEALVKVNTPGETPKSNDTPTRRQKKHKTSIIDLPLIDILVPKESKKTKVSDNAAHHLHIEPKGTSIELNQPEVELFIERGNACSKQTLEAINLSSEDKKLLKAKRNEICEYLKQRSGYKLEQLAQSTSQTSSKKELKAKEKMADKLYKRSIKLITKTRVKPISFSELSGKLEKVVSAKSGAGDIEKCVGQIRSELESDTLFSCLREKSEKVVEKREENVKVVDEPEVECQESEESKAEPAESRKSSLGSEIMLPCPNLSWREANERARILFYKGQTPSIHYNEKRDSFQVSRLVNSSGKEKVCQVPVTDDDVKKLLNSYGLYWNGESIDLLDKSDQIFTSAQQEAFDILNSIQVSESIQITQNHCETVEQSKINYIY</sequence>
<feature type="region of interest" description="Disordered" evidence="1">
    <location>
        <begin position="1770"/>
        <end position="1833"/>
    </location>
</feature>
<feature type="region of interest" description="Disordered" evidence="1">
    <location>
        <begin position="2134"/>
        <end position="2166"/>
    </location>
</feature>
<feature type="region of interest" description="Disordered" evidence="1">
    <location>
        <begin position="355"/>
        <end position="392"/>
    </location>
</feature>
<proteinExistence type="predicted"/>
<organism evidence="2 3">
    <name type="scientific">Brachionus plicatilis</name>
    <name type="common">Marine rotifer</name>
    <name type="synonym">Brachionus muelleri</name>
    <dbReference type="NCBI Taxonomy" id="10195"/>
    <lineage>
        <taxon>Eukaryota</taxon>
        <taxon>Metazoa</taxon>
        <taxon>Spiralia</taxon>
        <taxon>Gnathifera</taxon>
        <taxon>Rotifera</taxon>
        <taxon>Eurotatoria</taxon>
        <taxon>Monogononta</taxon>
        <taxon>Pseudotrocha</taxon>
        <taxon>Ploima</taxon>
        <taxon>Brachionidae</taxon>
        <taxon>Brachionus</taxon>
    </lineage>
</organism>
<dbReference type="Proteomes" id="UP000276133">
    <property type="component" value="Unassembled WGS sequence"/>
</dbReference>
<feature type="compositionally biased region" description="Basic and acidic residues" evidence="1">
    <location>
        <begin position="611"/>
        <end position="631"/>
    </location>
</feature>
<gene>
    <name evidence="2" type="ORF">BpHYR1_014174</name>
</gene>
<feature type="region of interest" description="Disordered" evidence="1">
    <location>
        <begin position="142"/>
        <end position="177"/>
    </location>
</feature>
<evidence type="ECO:0000313" key="3">
    <source>
        <dbReference type="Proteomes" id="UP000276133"/>
    </source>
</evidence>
<dbReference type="EMBL" id="REGN01001448">
    <property type="protein sequence ID" value="RNA34599.1"/>
    <property type="molecule type" value="Genomic_DNA"/>
</dbReference>
<accession>A0A3M7SFV8</accession>
<feature type="compositionally biased region" description="Polar residues" evidence="1">
    <location>
        <begin position="1817"/>
        <end position="1827"/>
    </location>
</feature>
<protein>
    <submittedName>
        <fullName evidence="2">Uncharacterized protein</fullName>
    </submittedName>
</protein>
<feature type="compositionally biased region" description="Basic residues" evidence="1">
    <location>
        <begin position="1059"/>
        <end position="1070"/>
    </location>
</feature>
<feature type="region of interest" description="Disordered" evidence="1">
    <location>
        <begin position="1030"/>
        <end position="1071"/>
    </location>
</feature>
<feature type="compositionally biased region" description="Basic residues" evidence="1">
    <location>
        <begin position="1298"/>
        <end position="1309"/>
    </location>
</feature>
<dbReference type="STRING" id="10195.A0A3M7SFV8"/>
<dbReference type="PANTHER" id="PTHR36812">
    <property type="entry name" value="NEUROFILAMENT TRIPLET M PROTEIN-LIKE PROTEIN"/>
    <property type="match status" value="1"/>
</dbReference>
<dbReference type="PANTHER" id="PTHR36812:SF9">
    <property type="entry name" value="MYB-LIKE PROTEIN X ISOFORM X1"/>
    <property type="match status" value="1"/>
</dbReference>
<feature type="compositionally biased region" description="Polar residues" evidence="1">
    <location>
        <begin position="2186"/>
        <end position="2195"/>
    </location>
</feature>
<feature type="compositionally biased region" description="Basic and acidic residues" evidence="1">
    <location>
        <begin position="1770"/>
        <end position="1802"/>
    </location>
</feature>
<feature type="compositionally biased region" description="Basic and acidic residues" evidence="1">
    <location>
        <begin position="355"/>
        <end position="373"/>
    </location>
</feature>
<feature type="region of interest" description="Disordered" evidence="1">
    <location>
        <begin position="1994"/>
        <end position="2020"/>
    </location>
</feature>
<keyword evidence="3" id="KW-1185">Reference proteome</keyword>
<feature type="compositionally biased region" description="Basic residues" evidence="1">
    <location>
        <begin position="580"/>
        <end position="594"/>
    </location>
</feature>
<feature type="compositionally biased region" description="Polar residues" evidence="1">
    <location>
        <begin position="646"/>
        <end position="656"/>
    </location>
</feature>
<comment type="caution">
    <text evidence="2">The sequence shown here is derived from an EMBL/GenBank/DDBJ whole genome shotgun (WGS) entry which is preliminary data.</text>
</comment>
<evidence type="ECO:0000313" key="2">
    <source>
        <dbReference type="EMBL" id="RNA34599.1"/>
    </source>
</evidence>
<evidence type="ECO:0000256" key="1">
    <source>
        <dbReference type="SAM" id="MobiDB-lite"/>
    </source>
</evidence>
<name>A0A3M7SFV8_BRAPC</name>
<feature type="compositionally biased region" description="Polar residues" evidence="1">
    <location>
        <begin position="168"/>
        <end position="177"/>
    </location>
</feature>